<dbReference type="OrthoDB" id="5598257at2759"/>
<feature type="region of interest" description="Disordered" evidence="1">
    <location>
        <begin position="53"/>
        <end position="233"/>
    </location>
</feature>
<evidence type="ECO:0000313" key="4">
    <source>
        <dbReference type="Proteomes" id="UP001151516"/>
    </source>
</evidence>
<organism evidence="3 4">
    <name type="scientific">Coemansia spiralis</name>
    <dbReference type="NCBI Taxonomy" id="417178"/>
    <lineage>
        <taxon>Eukaryota</taxon>
        <taxon>Fungi</taxon>
        <taxon>Fungi incertae sedis</taxon>
        <taxon>Zoopagomycota</taxon>
        <taxon>Kickxellomycotina</taxon>
        <taxon>Kickxellomycetes</taxon>
        <taxon>Kickxellales</taxon>
        <taxon>Kickxellaceae</taxon>
        <taxon>Coemansia</taxon>
    </lineage>
</organism>
<sequence>MKAILSPAALCLACGLVAAYQSLTSASVDVVGFATVEAVPTLRLHAQALHKRRLEREDPANPVAAAATDPNVAAMKIKSRDLIPTDRPDIHPGGSYPHRHPAGHAHADDDVDDSPGGDADDGGRSGGDTKSGSKGGKGATADKRKHSPAKDDDDADGHIEEDEDGDGKHDKPKPKSKSASTSSKPKGGSKEGDKRPKNDKNSKGTQKKKTHTGLDGNEAADDNDNDEDSEESEVLRKKMLVKHIQAKRRLWRSGKPKYDYKKAMAGWKEVGPLYYYKGKYENTATTHSRGTAASVVLPMLVSVMVYSAWI</sequence>
<dbReference type="Proteomes" id="UP001151516">
    <property type="component" value="Unassembled WGS sequence"/>
</dbReference>
<feature type="chain" id="PRO_5040933209" evidence="2">
    <location>
        <begin position="20"/>
        <end position="310"/>
    </location>
</feature>
<evidence type="ECO:0000256" key="1">
    <source>
        <dbReference type="SAM" id="MobiDB-lite"/>
    </source>
</evidence>
<protein>
    <submittedName>
        <fullName evidence="3">Uncharacterized protein</fullName>
    </submittedName>
</protein>
<evidence type="ECO:0000313" key="3">
    <source>
        <dbReference type="EMBL" id="KAJ2686327.1"/>
    </source>
</evidence>
<feature type="compositionally biased region" description="Low complexity" evidence="1">
    <location>
        <begin position="60"/>
        <end position="74"/>
    </location>
</feature>
<evidence type="ECO:0000256" key="2">
    <source>
        <dbReference type="SAM" id="SignalP"/>
    </source>
</evidence>
<dbReference type="EMBL" id="JANBTX010000113">
    <property type="protein sequence ID" value="KAJ2686327.1"/>
    <property type="molecule type" value="Genomic_DNA"/>
</dbReference>
<reference evidence="3" key="1">
    <citation type="submission" date="2022-07" db="EMBL/GenBank/DDBJ databases">
        <title>Phylogenomic reconstructions and comparative analyses of Kickxellomycotina fungi.</title>
        <authorList>
            <person name="Reynolds N.K."/>
            <person name="Stajich J.E."/>
            <person name="Barry K."/>
            <person name="Grigoriev I.V."/>
            <person name="Crous P."/>
            <person name="Smith M.E."/>
        </authorList>
    </citation>
    <scope>NUCLEOTIDE SEQUENCE</scope>
    <source>
        <strain evidence="3">CBS 109367</strain>
    </source>
</reference>
<name>A0A9W8GL01_9FUNG</name>
<feature type="compositionally biased region" description="Acidic residues" evidence="1">
    <location>
        <begin position="218"/>
        <end position="232"/>
    </location>
</feature>
<comment type="caution">
    <text evidence="3">The sequence shown here is derived from an EMBL/GenBank/DDBJ whole genome shotgun (WGS) entry which is preliminary data.</text>
</comment>
<gene>
    <name evidence="3" type="ORF">IWW39_003714</name>
</gene>
<feature type="compositionally biased region" description="Basic and acidic residues" evidence="1">
    <location>
        <begin position="78"/>
        <end position="90"/>
    </location>
</feature>
<feature type="compositionally biased region" description="Basic and acidic residues" evidence="1">
    <location>
        <begin position="188"/>
        <end position="202"/>
    </location>
</feature>
<feature type="compositionally biased region" description="Acidic residues" evidence="1">
    <location>
        <begin position="151"/>
        <end position="165"/>
    </location>
</feature>
<feature type="compositionally biased region" description="Acidic residues" evidence="1">
    <location>
        <begin position="109"/>
        <end position="120"/>
    </location>
</feature>
<keyword evidence="2" id="KW-0732">Signal</keyword>
<feature type="signal peptide" evidence="2">
    <location>
        <begin position="1"/>
        <end position="19"/>
    </location>
</feature>
<dbReference type="AlphaFoldDB" id="A0A9W8GL01"/>
<keyword evidence="4" id="KW-1185">Reference proteome</keyword>
<proteinExistence type="predicted"/>
<accession>A0A9W8GL01</accession>
<feature type="compositionally biased region" description="Low complexity" evidence="1">
    <location>
        <begin position="177"/>
        <end position="186"/>
    </location>
</feature>